<feature type="compositionally biased region" description="Basic and acidic residues" evidence="1">
    <location>
        <begin position="641"/>
        <end position="657"/>
    </location>
</feature>
<organism evidence="2 3">
    <name type="scientific">Gibberella nygamai</name>
    <name type="common">Bean root rot disease fungus</name>
    <name type="synonym">Fusarium nygamai</name>
    <dbReference type="NCBI Taxonomy" id="42673"/>
    <lineage>
        <taxon>Eukaryota</taxon>
        <taxon>Fungi</taxon>
        <taxon>Dikarya</taxon>
        <taxon>Ascomycota</taxon>
        <taxon>Pezizomycotina</taxon>
        <taxon>Sordariomycetes</taxon>
        <taxon>Hypocreomycetidae</taxon>
        <taxon>Hypocreales</taxon>
        <taxon>Nectriaceae</taxon>
        <taxon>Fusarium</taxon>
        <taxon>Fusarium fujikuroi species complex</taxon>
    </lineage>
</organism>
<evidence type="ECO:0000313" key="3">
    <source>
        <dbReference type="Proteomes" id="UP000236664"/>
    </source>
</evidence>
<comment type="caution">
    <text evidence="2">The sequence shown here is derived from an EMBL/GenBank/DDBJ whole genome shotgun (WGS) entry which is preliminary data.</text>
</comment>
<protein>
    <submittedName>
        <fullName evidence="2">Uncharacterized protein</fullName>
    </submittedName>
</protein>
<feature type="compositionally biased region" description="Acidic residues" evidence="1">
    <location>
        <begin position="65"/>
        <end position="79"/>
    </location>
</feature>
<feature type="compositionally biased region" description="Basic residues" evidence="1">
    <location>
        <begin position="735"/>
        <end position="745"/>
    </location>
</feature>
<reference evidence="2 3" key="1">
    <citation type="submission" date="2017-06" db="EMBL/GenBank/DDBJ databases">
        <title>Genome of Fusarium nygamai isolate CS10214.</title>
        <authorList>
            <person name="Gardiner D.M."/>
            <person name="Obanor F."/>
            <person name="Kazan K."/>
        </authorList>
    </citation>
    <scope>NUCLEOTIDE SEQUENCE [LARGE SCALE GENOMIC DNA]</scope>
    <source>
        <strain evidence="2 3">CS10214</strain>
    </source>
</reference>
<keyword evidence="3" id="KW-1185">Reference proteome</keyword>
<sequence>MRSVHNSKLNDNQLRILANRNSRKMPKLFPSCPLCGKDEDAISGHLEDHLVGHLRSLALKSLPSYEDETPEDTENDNDSVDISRPQSRSTVREMRQAKGALPITTLRSSAFWDLWNPDVPQHSDLNFLGDPHTELENAVSFSAYSFKSNISNLYSDPVIQSILSKRRVYAHSQDMMTHGVEEGDVQVSGSGVVLGSDNTSTGNNHKPKMLQEGKQVRQKPMFDDGEDFPQQRVVSSEGNGYLILTIKDLQYLKPRWGSLSSRDGLICEASYGDEVSLLRFKGKGQDRDNTMILEVPSNHPKSVKFSILSEPMTNMQMLPDEILATTEVDVPGILSTYYTYRGVHKLFEEGSEVIEGYQTTEVSFDISWQLKDPRTAQKTRGAGHSGLEKLSEITRLSTVTHHDLLVSPRYTWETFEANYGELPPKLIPYYSMARDKLPSDLYSESQGSAQDSDAFSIEEMPEMPEIPKLPYNSASIGEDNFFISRKIIKQEKEDVIIEREVFDLQRFTFQELYAQKEWVEQSLEMGSLKRRFWLRTLDHAKMIYERSKWNQSLSSTTFSEEESNTAEVRKAVELSLKQIQEAIQVLDDYREVSEDESNAGRRSTITLDTTAVNNPTPEPPLLGLGESCEPSQRRRHSPSQEAKDEEALKERLRDRMSPRRIATVGKKSGRKSPLSPTPTNTGPPRWLEDYQKLSPRDAYPAPTPYVDSSLPTASPSPPPASRQRREKPESDPLPRRKKGDTKRHKKEWDSD</sequence>
<dbReference type="EMBL" id="MTQA01000202">
    <property type="protein sequence ID" value="PNP74526.1"/>
    <property type="molecule type" value="Genomic_DNA"/>
</dbReference>
<evidence type="ECO:0000256" key="1">
    <source>
        <dbReference type="SAM" id="MobiDB-lite"/>
    </source>
</evidence>
<dbReference type="Proteomes" id="UP000236664">
    <property type="component" value="Unassembled WGS sequence"/>
</dbReference>
<feature type="region of interest" description="Disordered" evidence="1">
    <location>
        <begin position="590"/>
        <end position="751"/>
    </location>
</feature>
<feature type="compositionally biased region" description="Basic and acidic residues" evidence="1">
    <location>
        <begin position="686"/>
        <end position="695"/>
    </location>
</feature>
<evidence type="ECO:0000313" key="2">
    <source>
        <dbReference type="EMBL" id="PNP74526.1"/>
    </source>
</evidence>
<proteinExistence type="predicted"/>
<name>A0A2K0VWX2_GIBNY</name>
<feature type="region of interest" description="Disordered" evidence="1">
    <location>
        <begin position="62"/>
        <end position="95"/>
    </location>
</feature>
<dbReference type="STRING" id="42673.A0A2K0VWX2"/>
<gene>
    <name evidence="2" type="ORF">FNYG_12149</name>
</gene>
<dbReference type="AlphaFoldDB" id="A0A2K0VWX2"/>
<feature type="compositionally biased region" description="Polar residues" evidence="1">
    <location>
        <begin position="600"/>
        <end position="615"/>
    </location>
</feature>
<accession>A0A2K0VWX2</accession>
<dbReference type="OrthoDB" id="20872at2759"/>